<dbReference type="EMBL" id="QUSG01000043">
    <property type="protein sequence ID" value="KAA3519220.1"/>
    <property type="molecule type" value="Genomic_DNA"/>
</dbReference>
<evidence type="ECO:0000313" key="1">
    <source>
        <dbReference type="EMBL" id="KAA3519220.1"/>
    </source>
</evidence>
<proteinExistence type="predicted"/>
<dbReference type="GeneID" id="60681469"/>
<dbReference type="RefSeq" id="WP_081089031.1">
    <property type="nucleotide sequence ID" value="NZ_CP055265.1"/>
</dbReference>
<name>A0A368NWP6_AGRVI</name>
<dbReference type="OrthoDB" id="8379873at2"/>
<gene>
    <name evidence="1" type="ORF">DXT89_26645</name>
</gene>
<evidence type="ECO:0000313" key="2">
    <source>
        <dbReference type="Proteomes" id="UP000436911"/>
    </source>
</evidence>
<dbReference type="Proteomes" id="UP000436911">
    <property type="component" value="Unassembled WGS sequence"/>
</dbReference>
<organism evidence="1 2">
    <name type="scientific">Agrobacterium vitis</name>
    <name type="common">Rhizobium vitis</name>
    <dbReference type="NCBI Taxonomy" id="373"/>
    <lineage>
        <taxon>Bacteria</taxon>
        <taxon>Pseudomonadati</taxon>
        <taxon>Pseudomonadota</taxon>
        <taxon>Alphaproteobacteria</taxon>
        <taxon>Hyphomicrobiales</taxon>
        <taxon>Rhizobiaceae</taxon>
        <taxon>Rhizobium/Agrobacterium group</taxon>
        <taxon>Agrobacterium</taxon>
    </lineage>
</organism>
<dbReference type="AlphaFoldDB" id="A0A368NWP6"/>
<reference evidence="1 2" key="1">
    <citation type="submission" date="2018-08" db="EMBL/GenBank/DDBJ databases">
        <title>Genome sequencing of Agrobacterium vitis strain ICMP 10754.</title>
        <authorList>
            <person name="Visnovsky S.B."/>
            <person name="Pitman A.R."/>
        </authorList>
    </citation>
    <scope>NUCLEOTIDE SEQUENCE [LARGE SCALE GENOMIC DNA]</scope>
    <source>
        <strain evidence="1 2">ICMP 10754</strain>
    </source>
</reference>
<sequence length="168" mass="18628">MALFAAISHRLPFRLTESVVISLIAAIEAPANEVTVAQALDVCRSATVQEAMQKGDLLGWPRMPEDKNWKSSYETYNKVTVEVVGWRDETAGSSLSFWIAKGVNPGKACNYSLTNKDTLFAEMKAVLGPPQDEDHNEITNTAYWRLSNTEIYYTKVGSTSGFTMGRKI</sequence>
<accession>A0A368NWP6</accession>
<comment type="caution">
    <text evidence="1">The sequence shown here is derived from an EMBL/GenBank/DDBJ whole genome shotgun (WGS) entry which is preliminary data.</text>
</comment>
<protein>
    <submittedName>
        <fullName evidence="1">Uncharacterized protein</fullName>
    </submittedName>
</protein>